<keyword evidence="3" id="KW-0285">Flavoprotein</keyword>
<organism evidence="10 11">
    <name type="scientific">Streptomyces catenulae</name>
    <dbReference type="NCBI Taxonomy" id="66875"/>
    <lineage>
        <taxon>Bacteria</taxon>
        <taxon>Bacillati</taxon>
        <taxon>Actinomycetota</taxon>
        <taxon>Actinomycetes</taxon>
        <taxon>Kitasatosporales</taxon>
        <taxon>Streptomycetaceae</taxon>
        <taxon>Streptomyces</taxon>
    </lineage>
</organism>
<name>A0ABV2Z5F0_9ACTN</name>
<dbReference type="RefSeq" id="WP_030287780.1">
    <property type="nucleotide sequence ID" value="NZ_JBEZVI010000023.1"/>
</dbReference>
<accession>A0ABV2Z5F0</accession>
<comment type="cofactor">
    <cofactor evidence="1">
        <name>FAD</name>
        <dbReference type="ChEBI" id="CHEBI:57692"/>
    </cofactor>
</comment>
<evidence type="ECO:0000256" key="1">
    <source>
        <dbReference type="ARBA" id="ARBA00001974"/>
    </source>
</evidence>
<evidence type="ECO:0000256" key="6">
    <source>
        <dbReference type="ARBA" id="ARBA00039101"/>
    </source>
</evidence>
<dbReference type="EC" id="1.4.3.3" evidence="6"/>
<dbReference type="Gene3D" id="3.30.9.10">
    <property type="entry name" value="D-Amino Acid Oxidase, subunit A, domain 2"/>
    <property type="match status" value="1"/>
</dbReference>
<dbReference type="PANTHER" id="PTHR11530">
    <property type="entry name" value="D-AMINO ACID OXIDASE"/>
    <property type="match status" value="1"/>
</dbReference>
<evidence type="ECO:0000256" key="4">
    <source>
        <dbReference type="ARBA" id="ARBA00022827"/>
    </source>
</evidence>
<evidence type="ECO:0000259" key="9">
    <source>
        <dbReference type="Pfam" id="PF01266"/>
    </source>
</evidence>
<comment type="similarity">
    <text evidence="2">Belongs to the DAMOX/DASOX family.</text>
</comment>
<dbReference type="Pfam" id="PF01266">
    <property type="entry name" value="DAO"/>
    <property type="match status" value="1"/>
</dbReference>
<evidence type="ECO:0000256" key="8">
    <source>
        <dbReference type="ARBA" id="ARBA00049547"/>
    </source>
</evidence>
<dbReference type="SUPFAM" id="SSF51971">
    <property type="entry name" value="Nucleotide-binding domain"/>
    <property type="match status" value="1"/>
</dbReference>
<keyword evidence="11" id="KW-1185">Reference proteome</keyword>
<dbReference type="Gene3D" id="3.40.50.720">
    <property type="entry name" value="NAD(P)-binding Rossmann-like Domain"/>
    <property type="match status" value="1"/>
</dbReference>
<evidence type="ECO:0000313" key="10">
    <source>
        <dbReference type="EMBL" id="MEU3713214.1"/>
    </source>
</evidence>
<feature type="domain" description="FAD dependent oxidoreductase" evidence="9">
    <location>
        <begin position="7"/>
        <end position="322"/>
    </location>
</feature>
<dbReference type="GO" id="GO:0016491">
    <property type="term" value="F:oxidoreductase activity"/>
    <property type="evidence" value="ECO:0007669"/>
    <property type="project" value="UniProtKB-KW"/>
</dbReference>
<comment type="catalytic activity">
    <reaction evidence="8">
        <text>a D-alpha-amino acid + O2 + H2O = a 2-oxocarboxylate + H2O2 + NH4(+)</text>
        <dbReference type="Rhea" id="RHEA:21816"/>
        <dbReference type="ChEBI" id="CHEBI:15377"/>
        <dbReference type="ChEBI" id="CHEBI:15379"/>
        <dbReference type="ChEBI" id="CHEBI:16240"/>
        <dbReference type="ChEBI" id="CHEBI:28938"/>
        <dbReference type="ChEBI" id="CHEBI:35179"/>
        <dbReference type="ChEBI" id="CHEBI:59871"/>
        <dbReference type="EC" id="1.4.3.3"/>
    </reaction>
    <physiologicalReaction direction="left-to-right" evidence="8">
        <dbReference type="Rhea" id="RHEA:21817"/>
    </physiologicalReaction>
</comment>
<dbReference type="InterPro" id="IPR006076">
    <property type="entry name" value="FAD-dep_OxRdtase"/>
</dbReference>
<evidence type="ECO:0000313" key="11">
    <source>
        <dbReference type="Proteomes" id="UP001550853"/>
    </source>
</evidence>
<dbReference type="EMBL" id="JBEZVI010000023">
    <property type="protein sequence ID" value="MEU3713214.1"/>
    <property type="molecule type" value="Genomic_DNA"/>
</dbReference>
<dbReference type="InterPro" id="IPR023209">
    <property type="entry name" value="DAO"/>
</dbReference>
<evidence type="ECO:0000256" key="2">
    <source>
        <dbReference type="ARBA" id="ARBA00006730"/>
    </source>
</evidence>
<reference evidence="10 11" key="1">
    <citation type="submission" date="2024-06" db="EMBL/GenBank/DDBJ databases">
        <title>The Natural Products Discovery Center: Release of the First 8490 Sequenced Strains for Exploring Actinobacteria Biosynthetic Diversity.</title>
        <authorList>
            <person name="Kalkreuter E."/>
            <person name="Kautsar S.A."/>
            <person name="Yang D."/>
            <person name="Bader C.D."/>
            <person name="Teijaro C.N."/>
            <person name="Fluegel L."/>
            <person name="Davis C.M."/>
            <person name="Simpson J.R."/>
            <person name="Lauterbach L."/>
            <person name="Steele A.D."/>
            <person name="Gui C."/>
            <person name="Meng S."/>
            <person name="Li G."/>
            <person name="Viehrig K."/>
            <person name="Ye F."/>
            <person name="Su P."/>
            <person name="Kiefer A.F."/>
            <person name="Nichols A."/>
            <person name="Cepeda A.J."/>
            <person name="Yan W."/>
            <person name="Fan B."/>
            <person name="Jiang Y."/>
            <person name="Adhikari A."/>
            <person name="Zheng C.-J."/>
            <person name="Schuster L."/>
            <person name="Cowan T.M."/>
            <person name="Smanski M.J."/>
            <person name="Chevrette M.G."/>
            <person name="De Carvalho L.P.S."/>
            <person name="Shen B."/>
        </authorList>
    </citation>
    <scope>NUCLEOTIDE SEQUENCE [LARGE SCALE GENOMIC DNA]</scope>
    <source>
        <strain evidence="10 11">NPDC033039</strain>
    </source>
</reference>
<evidence type="ECO:0000256" key="3">
    <source>
        <dbReference type="ARBA" id="ARBA00022630"/>
    </source>
</evidence>
<comment type="caution">
    <text evidence="10">The sequence shown here is derived from an EMBL/GenBank/DDBJ whole genome shotgun (WGS) entry which is preliminary data.</text>
</comment>
<dbReference type="PIRSF" id="PIRSF000189">
    <property type="entry name" value="D-aa_oxidase"/>
    <property type="match status" value="1"/>
</dbReference>
<proteinExistence type="inferred from homology"/>
<dbReference type="PANTHER" id="PTHR11530:SF11">
    <property type="entry name" value="D-ASPARTATE OXIDASE"/>
    <property type="match status" value="1"/>
</dbReference>
<sequence>MTSEANDILVIGGGVIGLTSAITLAEGGYRVRLVSRDPAADSTSAVAGGLCWPYRIRPHAPAVRWSLRGFEVLAQLAERPRETGARMVAGTMTEPAAPGGPDAGADPLAAWYSAVPGLRRARPDEVSEGHTGWRALTSLVDMPTHLHYLEERLRAAGGVVERATFTSLTEAGQEAAVVVNCSGLGARELVPDPQVHPVQGQLVVVADPGVEEWYVSAAPGAADTTYVLPQPYGVVVGGTAHEHAWSTEPDPAVAEAIVARAARRFPALADAEILAHRVGLRPARPAVRLEGERLPGGAWCVHNYGHGGAGVTVAWGCADEVGRLVREVPVA</sequence>
<dbReference type="Proteomes" id="UP001550853">
    <property type="component" value="Unassembled WGS sequence"/>
</dbReference>
<protein>
    <recommendedName>
        <fullName evidence="7">D-amino-acid oxidase</fullName>
        <ecNumber evidence="6">1.4.3.3</ecNumber>
    </recommendedName>
</protein>
<evidence type="ECO:0000256" key="7">
    <source>
        <dbReference type="ARBA" id="ARBA00039751"/>
    </source>
</evidence>
<gene>
    <name evidence="10" type="ORF">AB0E61_24360</name>
</gene>
<keyword evidence="5 10" id="KW-0560">Oxidoreductase</keyword>
<keyword evidence="4" id="KW-0274">FAD</keyword>
<evidence type="ECO:0000256" key="5">
    <source>
        <dbReference type="ARBA" id="ARBA00023002"/>
    </source>
</evidence>
<dbReference type="SUPFAM" id="SSF54373">
    <property type="entry name" value="FAD-linked reductases, C-terminal domain"/>
    <property type="match status" value="1"/>
</dbReference>